<keyword evidence="10" id="KW-1185">Reference proteome</keyword>
<organism evidence="9 10">
    <name type="scientific">Desulfosporosinus lacus DSM 15449</name>
    <dbReference type="NCBI Taxonomy" id="1121420"/>
    <lineage>
        <taxon>Bacteria</taxon>
        <taxon>Bacillati</taxon>
        <taxon>Bacillota</taxon>
        <taxon>Clostridia</taxon>
        <taxon>Eubacteriales</taxon>
        <taxon>Desulfitobacteriaceae</taxon>
        <taxon>Desulfosporosinus</taxon>
    </lineage>
</organism>
<name>A0A1M5YDU3_9FIRM</name>
<feature type="transmembrane region" description="Helical" evidence="7">
    <location>
        <begin position="230"/>
        <end position="252"/>
    </location>
</feature>
<feature type="transmembrane region" description="Helical" evidence="7">
    <location>
        <begin position="54"/>
        <end position="73"/>
    </location>
</feature>
<dbReference type="InterPro" id="IPR036259">
    <property type="entry name" value="MFS_trans_sf"/>
</dbReference>
<comment type="subcellular location">
    <subcellularLocation>
        <location evidence="1">Cell membrane</location>
        <topology evidence="1">Multi-pass membrane protein</topology>
    </subcellularLocation>
</comment>
<evidence type="ECO:0000313" key="9">
    <source>
        <dbReference type="EMBL" id="SHI10028.1"/>
    </source>
</evidence>
<feature type="transmembrane region" description="Helical" evidence="7">
    <location>
        <begin position="272"/>
        <end position="294"/>
    </location>
</feature>
<dbReference type="SUPFAM" id="SSF103473">
    <property type="entry name" value="MFS general substrate transporter"/>
    <property type="match status" value="1"/>
</dbReference>
<feature type="transmembrane region" description="Helical" evidence="7">
    <location>
        <begin position="171"/>
        <end position="192"/>
    </location>
</feature>
<evidence type="ECO:0000313" key="10">
    <source>
        <dbReference type="Proteomes" id="UP000183954"/>
    </source>
</evidence>
<feature type="transmembrane region" description="Helical" evidence="7">
    <location>
        <begin position="110"/>
        <end position="131"/>
    </location>
</feature>
<dbReference type="PANTHER" id="PTHR23501">
    <property type="entry name" value="MAJOR FACILITATOR SUPERFAMILY"/>
    <property type="match status" value="1"/>
</dbReference>
<dbReference type="Proteomes" id="UP000183954">
    <property type="component" value="Unassembled WGS sequence"/>
</dbReference>
<protein>
    <submittedName>
        <fullName evidence="9">Drug resistance transporter, EmrB/QacA subfamily</fullName>
    </submittedName>
</protein>
<dbReference type="RefSeq" id="WP_073030009.1">
    <property type="nucleotide sequence ID" value="NZ_FQXJ01000007.1"/>
</dbReference>
<dbReference type="GO" id="GO:0005886">
    <property type="term" value="C:plasma membrane"/>
    <property type="evidence" value="ECO:0007669"/>
    <property type="project" value="UniProtKB-SubCell"/>
</dbReference>
<feature type="transmembrane region" description="Helical" evidence="7">
    <location>
        <begin position="204"/>
        <end position="224"/>
    </location>
</feature>
<feature type="transmembrane region" description="Helical" evidence="7">
    <location>
        <begin position="85"/>
        <end position="104"/>
    </location>
</feature>
<dbReference type="GO" id="GO:0022857">
    <property type="term" value="F:transmembrane transporter activity"/>
    <property type="evidence" value="ECO:0007669"/>
    <property type="project" value="InterPro"/>
</dbReference>
<evidence type="ECO:0000256" key="1">
    <source>
        <dbReference type="ARBA" id="ARBA00004651"/>
    </source>
</evidence>
<sequence>MHESEQVYIRKSIKTNRAIVLASVLLAIFIAAIEGTIVATAIPSIVGDLGGFSLFSWVFSSFLLAQAVTIPIYGKLADLFGRKPVFTFGIIVFLIGSVLCGFAKTMNMLIIYRLLQGIGAGAVQPIATTIIGDIFSLSERARIQGYISSVWGVSSIIGPALGAFFVQYVHWAWIFWVNVPIGMLAVAGIWFFLGEAVHKQQHTIDYIGSGLIFISVSALMIVFIQAGTVWAWSSAPVLLLLGLSVVGFYLFILQEKHTTEPIMPLEIWADSLLVVSNLATLTTGIVIIGISSFLPTYIQGVMGKSPIISGFVLAFMTMGWVMGASIAGKIMFKFGFRRIAIIGGFWILAGSMFLITMAPERGWLWAGVGSLLIGIGMGFARTVFIVGIQDSVEWQMRGVATASNMFMNILGNTMGAALLGGVLNTKLTSYLKGVSGEAYSVDVVNVLLDPDKRGALPNGVIDLMTSGLTISLHYVFYGVCIVSVLSFILVLFFPNKTRDAL</sequence>
<evidence type="ECO:0000259" key="8">
    <source>
        <dbReference type="PROSITE" id="PS50850"/>
    </source>
</evidence>
<dbReference type="Gene3D" id="1.20.1720.10">
    <property type="entry name" value="Multidrug resistance protein D"/>
    <property type="match status" value="1"/>
</dbReference>
<dbReference type="CDD" id="cd17502">
    <property type="entry name" value="MFS_Azr1_MDR_like"/>
    <property type="match status" value="1"/>
</dbReference>
<dbReference type="STRING" id="1121420.SAMN02746098_02465"/>
<dbReference type="PRINTS" id="PR01036">
    <property type="entry name" value="TCRTETB"/>
</dbReference>
<dbReference type="InterPro" id="IPR011701">
    <property type="entry name" value="MFS"/>
</dbReference>
<feature type="domain" description="Major facilitator superfamily (MFS) profile" evidence="8">
    <location>
        <begin position="20"/>
        <end position="498"/>
    </location>
</feature>
<dbReference type="Pfam" id="PF07690">
    <property type="entry name" value="MFS_1"/>
    <property type="match status" value="1"/>
</dbReference>
<feature type="transmembrane region" description="Helical" evidence="7">
    <location>
        <begin position="143"/>
        <end position="165"/>
    </location>
</feature>
<evidence type="ECO:0000256" key="7">
    <source>
        <dbReference type="SAM" id="Phobius"/>
    </source>
</evidence>
<feature type="transmembrane region" description="Helical" evidence="7">
    <location>
        <begin position="306"/>
        <end position="327"/>
    </location>
</feature>
<feature type="transmembrane region" description="Helical" evidence="7">
    <location>
        <begin position="339"/>
        <end position="357"/>
    </location>
</feature>
<evidence type="ECO:0000256" key="3">
    <source>
        <dbReference type="ARBA" id="ARBA00022475"/>
    </source>
</evidence>
<feature type="transmembrane region" description="Helical" evidence="7">
    <location>
        <begin position="474"/>
        <end position="493"/>
    </location>
</feature>
<feature type="transmembrane region" description="Helical" evidence="7">
    <location>
        <begin position="363"/>
        <end position="384"/>
    </location>
</feature>
<evidence type="ECO:0000256" key="4">
    <source>
        <dbReference type="ARBA" id="ARBA00022692"/>
    </source>
</evidence>
<evidence type="ECO:0000256" key="5">
    <source>
        <dbReference type="ARBA" id="ARBA00022989"/>
    </source>
</evidence>
<reference evidence="10" key="1">
    <citation type="submission" date="2016-11" db="EMBL/GenBank/DDBJ databases">
        <authorList>
            <person name="Varghese N."/>
            <person name="Submissions S."/>
        </authorList>
    </citation>
    <scope>NUCLEOTIDE SEQUENCE [LARGE SCALE GENOMIC DNA]</scope>
    <source>
        <strain evidence="10">DSM 15449</strain>
    </source>
</reference>
<feature type="transmembrane region" description="Helical" evidence="7">
    <location>
        <begin position="405"/>
        <end position="423"/>
    </location>
</feature>
<evidence type="ECO:0000256" key="2">
    <source>
        <dbReference type="ARBA" id="ARBA00022448"/>
    </source>
</evidence>
<dbReference type="PROSITE" id="PS50850">
    <property type="entry name" value="MFS"/>
    <property type="match status" value="1"/>
</dbReference>
<gene>
    <name evidence="9" type="ORF">SAMN02746098_02465</name>
</gene>
<accession>A0A1M5YDU3</accession>
<dbReference type="Gene3D" id="1.20.1250.20">
    <property type="entry name" value="MFS general substrate transporter like domains"/>
    <property type="match status" value="1"/>
</dbReference>
<keyword evidence="6 7" id="KW-0472">Membrane</keyword>
<dbReference type="InterPro" id="IPR020846">
    <property type="entry name" value="MFS_dom"/>
</dbReference>
<keyword evidence="5 7" id="KW-1133">Transmembrane helix</keyword>
<dbReference type="PANTHER" id="PTHR23501:SF191">
    <property type="entry name" value="VACUOLAR BASIC AMINO ACID TRANSPORTER 4"/>
    <property type="match status" value="1"/>
</dbReference>
<dbReference type="FunFam" id="1.20.1720.10:FF:000004">
    <property type="entry name" value="EmrB/QacA family drug resistance transporter"/>
    <property type="match status" value="1"/>
</dbReference>
<keyword evidence="3" id="KW-1003">Cell membrane</keyword>
<dbReference type="EMBL" id="FQXJ01000007">
    <property type="protein sequence ID" value="SHI10028.1"/>
    <property type="molecule type" value="Genomic_DNA"/>
</dbReference>
<dbReference type="AlphaFoldDB" id="A0A1M5YDU3"/>
<proteinExistence type="predicted"/>
<keyword evidence="2" id="KW-0813">Transport</keyword>
<feature type="transmembrane region" description="Helical" evidence="7">
    <location>
        <begin position="20"/>
        <end position="42"/>
    </location>
</feature>
<evidence type="ECO:0000256" key="6">
    <source>
        <dbReference type="ARBA" id="ARBA00023136"/>
    </source>
</evidence>
<keyword evidence="4 7" id="KW-0812">Transmembrane</keyword>